<dbReference type="Proteomes" id="UP000594263">
    <property type="component" value="Unplaced"/>
</dbReference>
<dbReference type="Gramene" id="Kaladp0060s0380.1.v1.1">
    <property type="protein sequence ID" value="Kaladp0060s0380.1.v1.1"/>
    <property type="gene ID" value="Kaladp0060s0380.v1.1"/>
</dbReference>
<feature type="compositionally biased region" description="Basic and acidic residues" evidence="2">
    <location>
        <begin position="424"/>
        <end position="435"/>
    </location>
</feature>
<feature type="compositionally biased region" description="Polar residues" evidence="2">
    <location>
        <begin position="446"/>
        <end position="455"/>
    </location>
</feature>
<evidence type="ECO:0000313" key="3">
    <source>
        <dbReference type="EnsemblPlants" id="Kaladp0060s0380.1.v1.1"/>
    </source>
</evidence>
<feature type="region of interest" description="Disordered" evidence="2">
    <location>
        <begin position="417"/>
        <end position="493"/>
    </location>
</feature>
<evidence type="ECO:0000256" key="2">
    <source>
        <dbReference type="SAM" id="MobiDB-lite"/>
    </source>
</evidence>
<organism evidence="3 4">
    <name type="scientific">Kalanchoe fedtschenkoi</name>
    <name type="common">Lavender scallops</name>
    <name type="synonym">South American air plant</name>
    <dbReference type="NCBI Taxonomy" id="63787"/>
    <lineage>
        <taxon>Eukaryota</taxon>
        <taxon>Viridiplantae</taxon>
        <taxon>Streptophyta</taxon>
        <taxon>Embryophyta</taxon>
        <taxon>Tracheophyta</taxon>
        <taxon>Spermatophyta</taxon>
        <taxon>Magnoliopsida</taxon>
        <taxon>eudicotyledons</taxon>
        <taxon>Gunneridae</taxon>
        <taxon>Pentapetalae</taxon>
        <taxon>Saxifragales</taxon>
        <taxon>Crassulaceae</taxon>
        <taxon>Kalanchoe</taxon>
    </lineage>
</organism>
<accession>A0A7N0UF75</accession>
<feature type="compositionally biased region" description="Polar residues" evidence="2">
    <location>
        <begin position="477"/>
        <end position="487"/>
    </location>
</feature>
<proteinExistence type="predicted"/>
<keyword evidence="1" id="KW-0175">Coiled coil</keyword>
<dbReference type="AlphaFoldDB" id="A0A7N0UF75"/>
<evidence type="ECO:0000313" key="4">
    <source>
        <dbReference type="Proteomes" id="UP000594263"/>
    </source>
</evidence>
<sequence>MKTVEVQACAGLVNVSSVLDIEEDDGGRASQFDALSAALRRERRRNAELLEKVSVLQDRIKTLERHAKCGCNADMVRRCSKKFKRQEAGCATTTTCRPFETGNNIGSLHMNCVSDDEADDHKDKENQDPGGIPQLHHRAADRPPLSGNIDAENASRSFVKVVDEDMELEKCDRKETVSEDIKEASVMAVHFPDRFMDLLSGKKYPKVAFCPREVRRIVESDTLLQKNAHSHTLRKIIAFSSLGTQHGCEDMLELDFSHFHIVRKGQGADTTDLEEHVLYENPGVRKKIFHPNKKNPALCPVQILEEEELMRPADVSCPSCLFLCIKYGGRTRNLPQNEYVRQRMGRNKLKSFGPMMCRTAMLVHVRGGGFFFKTLGITLLFMAGFSDDVVKKETEYRSLDLLRKYYRTDAETEGQEVFLPHRAARPETQRVEATKRSKGKRKPKPDNSQRSSMTKLQPPHISSAPPSSQFELLGYPASTQQPTSADSLQLLPASPSVTPCHNQTSYPAFPPQPNHGFMPVIY</sequence>
<feature type="coiled-coil region" evidence="1">
    <location>
        <begin position="32"/>
        <end position="66"/>
    </location>
</feature>
<evidence type="ECO:0000256" key="1">
    <source>
        <dbReference type="SAM" id="Coils"/>
    </source>
</evidence>
<dbReference type="EnsemblPlants" id="Kaladp0060s0380.1.v1.1">
    <property type="protein sequence ID" value="Kaladp0060s0380.1.v1.1"/>
    <property type="gene ID" value="Kaladp0060s0380.v1.1"/>
</dbReference>
<reference evidence="3" key="1">
    <citation type="submission" date="2021-01" db="UniProtKB">
        <authorList>
            <consortium name="EnsemblPlants"/>
        </authorList>
    </citation>
    <scope>IDENTIFICATION</scope>
</reference>
<protein>
    <submittedName>
        <fullName evidence="3">Uncharacterized protein</fullName>
    </submittedName>
</protein>
<name>A0A7N0UF75_KALFE</name>
<feature type="region of interest" description="Disordered" evidence="2">
    <location>
        <begin position="114"/>
        <end position="150"/>
    </location>
</feature>
<keyword evidence="4" id="KW-1185">Reference proteome</keyword>